<evidence type="ECO:0000256" key="2">
    <source>
        <dbReference type="ARBA" id="ARBA00022840"/>
    </source>
</evidence>
<dbReference type="Gene3D" id="3.40.50.300">
    <property type="entry name" value="P-loop containing nucleotide triphosphate hydrolases"/>
    <property type="match status" value="1"/>
</dbReference>
<dbReference type="InterPro" id="IPR025944">
    <property type="entry name" value="Sigma_54_int_dom_CS"/>
</dbReference>
<dbReference type="SUPFAM" id="SSF52540">
    <property type="entry name" value="P-loop containing nucleoside triphosphate hydrolases"/>
    <property type="match status" value="1"/>
</dbReference>
<dbReference type="PRINTS" id="PR01590">
    <property type="entry name" value="HTHFIS"/>
</dbReference>
<feature type="domain" description="Sigma-54 factor interaction" evidence="6">
    <location>
        <begin position="297"/>
        <end position="524"/>
    </location>
</feature>
<dbReference type="GO" id="GO:0005524">
    <property type="term" value="F:ATP binding"/>
    <property type="evidence" value="ECO:0007669"/>
    <property type="project" value="UniProtKB-KW"/>
</dbReference>
<dbReference type="PANTHER" id="PTHR32071:SF122">
    <property type="entry name" value="SIGMA FACTOR"/>
    <property type="match status" value="1"/>
</dbReference>
<dbReference type="CDD" id="cd00009">
    <property type="entry name" value="AAA"/>
    <property type="match status" value="1"/>
</dbReference>
<dbReference type="EMBL" id="FNLL01000001">
    <property type="protein sequence ID" value="SDT84995.1"/>
    <property type="molecule type" value="Genomic_DNA"/>
</dbReference>
<dbReference type="InterPro" id="IPR000014">
    <property type="entry name" value="PAS"/>
</dbReference>
<keyword evidence="3" id="KW-0805">Transcription regulation</keyword>
<evidence type="ECO:0000313" key="7">
    <source>
        <dbReference type="EMBL" id="SDT84995.1"/>
    </source>
</evidence>
<dbReference type="Proteomes" id="UP000199608">
    <property type="component" value="Unassembled WGS sequence"/>
</dbReference>
<evidence type="ECO:0000256" key="3">
    <source>
        <dbReference type="ARBA" id="ARBA00023015"/>
    </source>
</evidence>
<dbReference type="Gene3D" id="1.10.8.60">
    <property type="match status" value="1"/>
</dbReference>
<dbReference type="CDD" id="cd00130">
    <property type="entry name" value="PAS"/>
    <property type="match status" value="1"/>
</dbReference>
<dbReference type="NCBIfam" id="TIGR00229">
    <property type="entry name" value="sensory_box"/>
    <property type="match status" value="1"/>
</dbReference>
<dbReference type="GO" id="GO:0043565">
    <property type="term" value="F:sequence-specific DNA binding"/>
    <property type="evidence" value="ECO:0007669"/>
    <property type="project" value="InterPro"/>
</dbReference>
<dbReference type="Pfam" id="PF00158">
    <property type="entry name" value="Sigma54_activat"/>
    <property type="match status" value="1"/>
</dbReference>
<evidence type="ECO:0000256" key="1">
    <source>
        <dbReference type="ARBA" id="ARBA00022741"/>
    </source>
</evidence>
<dbReference type="SUPFAM" id="SSF55785">
    <property type="entry name" value="PYP-like sensor domain (PAS domain)"/>
    <property type="match status" value="1"/>
</dbReference>
<dbReference type="InterPro" id="IPR027417">
    <property type="entry name" value="P-loop_NTPase"/>
</dbReference>
<evidence type="ECO:0000259" key="6">
    <source>
        <dbReference type="PROSITE" id="PS50045"/>
    </source>
</evidence>
<keyword evidence="2" id="KW-0067">ATP-binding</keyword>
<reference evidence="8" key="1">
    <citation type="submission" date="2016-10" db="EMBL/GenBank/DDBJ databases">
        <authorList>
            <person name="Varghese N."/>
            <person name="Submissions S."/>
        </authorList>
    </citation>
    <scope>NUCLEOTIDE SEQUENCE [LARGE SCALE GENOMIC DNA]</scope>
    <source>
        <strain evidence="8">DSM 3384</strain>
    </source>
</reference>
<dbReference type="PANTHER" id="PTHR32071">
    <property type="entry name" value="TRANSCRIPTIONAL REGULATORY PROTEIN"/>
    <property type="match status" value="1"/>
</dbReference>
<dbReference type="AlphaFoldDB" id="A0A1H2DQ60"/>
<keyword evidence="5" id="KW-0804">Transcription</keyword>
<dbReference type="PROSITE" id="PS50045">
    <property type="entry name" value="SIGMA54_INTERACT_4"/>
    <property type="match status" value="1"/>
</dbReference>
<proteinExistence type="predicted"/>
<evidence type="ECO:0000313" key="8">
    <source>
        <dbReference type="Proteomes" id="UP000199608"/>
    </source>
</evidence>
<dbReference type="Pfam" id="PF13426">
    <property type="entry name" value="PAS_9"/>
    <property type="match status" value="1"/>
</dbReference>
<dbReference type="InterPro" id="IPR009057">
    <property type="entry name" value="Homeodomain-like_sf"/>
</dbReference>
<dbReference type="InterPro" id="IPR035965">
    <property type="entry name" value="PAS-like_dom_sf"/>
</dbReference>
<keyword evidence="4" id="KW-0238">DNA-binding</keyword>
<protein>
    <submittedName>
        <fullName evidence="7">PAS domain S-box-containing protein</fullName>
    </submittedName>
</protein>
<dbReference type="PROSITE" id="PS00688">
    <property type="entry name" value="SIGMA54_INTERACT_3"/>
    <property type="match status" value="1"/>
</dbReference>
<keyword evidence="1" id="KW-0547">Nucleotide-binding</keyword>
<dbReference type="PROSITE" id="PS00676">
    <property type="entry name" value="SIGMA54_INTERACT_2"/>
    <property type="match status" value="1"/>
</dbReference>
<dbReference type="RefSeq" id="WP_092230025.1">
    <property type="nucleotide sequence ID" value="NZ_FNLL01000001.1"/>
</dbReference>
<dbReference type="SMART" id="SM00382">
    <property type="entry name" value="AAA"/>
    <property type="match status" value="1"/>
</dbReference>
<dbReference type="SUPFAM" id="SSF46689">
    <property type="entry name" value="Homeodomain-like"/>
    <property type="match status" value="1"/>
</dbReference>
<dbReference type="InterPro" id="IPR002078">
    <property type="entry name" value="Sigma_54_int"/>
</dbReference>
<gene>
    <name evidence="7" type="ORF">SAMN04487931_101474</name>
</gene>
<dbReference type="InterPro" id="IPR025943">
    <property type="entry name" value="Sigma_54_int_dom_ATP-bd_2"/>
</dbReference>
<dbReference type="FunFam" id="3.40.50.300:FF:000006">
    <property type="entry name" value="DNA-binding transcriptional regulator NtrC"/>
    <property type="match status" value="1"/>
</dbReference>
<dbReference type="Pfam" id="PF02954">
    <property type="entry name" value="HTH_8"/>
    <property type="match status" value="1"/>
</dbReference>
<name>A0A1H2DQ60_9BACT</name>
<organism evidence="7 8">
    <name type="scientific">Desulfobacula phenolica</name>
    <dbReference type="NCBI Taxonomy" id="90732"/>
    <lineage>
        <taxon>Bacteria</taxon>
        <taxon>Pseudomonadati</taxon>
        <taxon>Thermodesulfobacteriota</taxon>
        <taxon>Desulfobacteria</taxon>
        <taxon>Desulfobacterales</taxon>
        <taxon>Desulfobacteraceae</taxon>
        <taxon>Desulfobacula</taxon>
    </lineage>
</organism>
<dbReference type="Gene3D" id="3.30.450.20">
    <property type="entry name" value="PAS domain"/>
    <property type="match status" value="1"/>
</dbReference>
<dbReference type="InterPro" id="IPR058031">
    <property type="entry name" value="AAA_lid_NorR"/>
</dbReference>
<dbReference type="Pfam" id="PF25601">
    <property type="entry name" value="AAA_lid_14"/>
    <property type="match status" value="1"/>
</dbReference>
<dbReference type="GO" id="GO:0006355">
    <property type="term" value="P:regulation of DNA-templated transcription"/>
    <property type="evidence" value="ECO:0007669"/>
    <property type="project" value="InterPro"/>
</dbReference>
<sequence length="605" mass="69570">MEKKVSVYQQTNKILREKLKERVKELHCVYSIANVAETENLTIDDLMQSVVDIVPSSFRYPDIACATACVNGINYKSRFFKATKLKLVSQIHTGGKKIGFLEVYYTREISPLDKDPFQKEEKDLVDNVCKRVGKIIERIQTNKKLKEIEARYQILTNRFADGIVIIQDGEYKFANNAFSSMAGYDSPEHVVGKRYNRFVSRDFISKYDKSTIITSDSDDVQNTIEYQFVSKTKRIIWVEEKRNVISWNSSCALLCTLRDMTEKKKKEVSSIEETKQLRQENILLRSSLKERYRFRNIIGRSKTMQNVYDQILSAANSDANVSVFGESGTGKELVAKAIHDLSHREDNAFVTINCGAIPEPLLESEFFGYKKGSFTGAVIDKHGFLDLADNGTLLLDEIGELSLNMQAKLLRAIDGGGYNPIGSNEKRMADFRIIAATNKDLKKEVLKGNMREDFYYRIQVIPIKLPPLRERKEDIPFLVEHFTQMFSKASQYDGVPDYVISEFYNYDWPGNVRELQNVLLRFFSTGVFEFLDVKNDMPTNSDNSCDLISSEHQDLIKFVEACEKEHILKILKKNNWHRINTAAQLGITRSTLFRKINKYGLMQTH</sequence>
<keyword evidence="8" id="KW-1185">Reference proteome</keyword>
<dbReference type="Gene3D" id="1.10.10.60">
    <property type="entry name" value="Homeodomain-like"/>
    <property type="match status" value="1"/>
</dbReference>
<accession>A0A1H2DQ60</accession>
<dbReference type="InterPro" id="IPR003593">
    <property type="entry name" value="AAA+_ATPase"/>
</dbReference>
<evidence type="ECO:0000256" key="5">
    <source>
        <dbReference type="ARBA" id="ARBA00023163"/>
    </source>
</evidence>
<dbReference type="InterPro" id="IPR002197">
    <property type="entry name" value="HTH_Fis"/>
</dbReference>
<evidence type="ECO:0000256" key="4">
    <source>
        <dbReference type="ARBA" id="ARBA00023125"/>
    </source>
</evidence>